<keyword evidence="3" id="KW-1185">Reference proteome</keyword>
<dbReference type="InterPro" id="IPR002068">
    <property type="entry name" value="A-crystallin/Hsp20_dom"/>
</dbReference>
<dbReference type="Gene3D" id="2.60.40.790">
    <property type="match status" value="1"/>
</dbReference>
<evidence type="ECO:0000313" key="4">
    <source>
        <dbReference type="RefSeq" id="XP_017860434.1"/>
    </source>
</evidence>
<evidence type="ECO:0000313" key="3">
    <source>
        <dbReference type="Proteomes" id="UP000694904"/>
    </source>
</evidence>
<dbReference type="GeneID" id="108612054"/>
<name>A0ABM1NZP8_DROAR</name>
<gene>
    <name evidence="4" type="primary">LOC108612054</name>
</gene>
<evidence type="ECO:0000256" key="1">
    <source>
        <dbReference type="PROSITE-ProRule" id="PRU00285"/>
    </source>
</evidence>
<sequence>MVHFDVMRLQYEKRIGKLEQQVLECSQMLQQLKEDTVVMDLDEQKPVSYVQTETHLCWEFDMHEFPLQNIRVELRDRRVKLRAYRDLGDQYEVVSRQFELPEHANTVLSAKLGISGILTIQAPIGIQAD</sequence>
<comment type="similarity">
    <text evidence="1">Belongs to the small heat shock protein (HSP20) family.</text>
</comment>
<organism evidence="3 4">
    <name type="scientific">Drosophila arizonae</name>
    <name type="common">Fruit fly</name>
    <dbReference type="NCBI Taxonomy" id="7263"/>
    <lineage>
        <taxon>Eukaryota</taxon>
        <taxon>Metazoa</taxon>
        <taxon>Ecdysozoa</taxon>
        <taxon>Arthropoda</taxon>
        <taxon>Hexapoda</taxon>
        <taxon>Insecta</taxon>
        <taxon>Pterygota</taxon>
        <taxon>Neoptera</taxon>
        <taxon>Endopterygota</taxon>
        <taxon>Diptera</taxon>
        <taxon>Brachycera</taxon>
        <taxon>Muscomorpha</taxon>
        <taxon>Ephydroidea</taxon>
        <taxon>Drosophilidae</taxon>
        <taxon>Drosophila</taxon>
    </lineage>
</organism>
<feature type="domain" description="SHSP" evidence="2">
    <location>
        <begin position="38"/>
        <end position="129"/>
    </location>
</feature>
<reference evidence="3" key="1">
    <citation type="journal article" date="1997" name="Nucleic Acids Res.">
        <title>tRNAscan-SE: a program for improved detection of transfer RNA genes in genomic sequence.</title>
        <authorList>
            <person name="Lowe T.M."/>
            <person name="Eddy S.R."/>
        </authorList>
    </citation>
    <scope>NUCLEOTIDE SEQUENCE [LARGE SCALE GENOMIC DNA]</scope>
</reference>
<accession>A0ABM1NZP8</accession>
<evidence type="ECO:0000259" key="2">
    <source>
        <dbReference type="PROSITE" id="PS01031"/>
    </source>
</evidence>
<dbReference type="Proteomes" id="UP000694904">
    <property type="component" value="Chromosome 3"/>
</dbReference>
<dbReference type="RefSeq" id="XP_017860434.1">
    <property type="nucleotide sequence ID" value="XM_018004945.1"/>
</dbReference>
<dbReference type="CDD" id="cd06464">
    <property type="entry name" value="ACD_sHsps-like"/>
    <property type="match status" value="1"/>
</dbReference>
<dbReference type="PROSITE" id="PS01031">
    <property type="entry name" value="SHSP"/>
    <property type="match status" value="1"/>
</dbReference>
<reference evidence="3" key="2">
    <citation type="journal article" date="2016" name="G3 (Bethesda)">
        <title>Genome Evolution in Three Species of Cactophilic Drosophila.</title>
        <authorList>
            <person name="Sanchez-Flores A."/>
            <person name="Penazola F."/>
            <person name="Carpinteyro-Ponce J."/>
            <person name="Nazario-Yepiz N."/>
            <person name="Abreu-Goodger C."/>
            <person name="Machado C.A."/>
            <person name="Markow T.A."/>
        </authorList>
    </citation>
    <scope>NUCLEOTIDE SEQUENCE [LARGE SCALE GENOMIC DNA]</scope>
</reference>
<reference evidence="4" key="3">
    <citation type="submission" date="2025-08" db="UniProtKB">
        <authorList>
            <consortium name="RefSeq"/>
        </authorList>
    </citation>
    <scope>IDENTIFICATION</scope>
    <source>
        <tissue evidence="4">Whole organism</tissue>
    </source>
</reference>
<dbReference type="InterPro" id="IPR008978">
    <property type="entry name" value="HSP20-like_chaperone"/>
</dbReference>
<protein>
    <submittedName>
        <fullName evidence="4">Uncharacterized protein LOC108612054</fullName>
    </submittedName>
</protein>
<proteinExistence type="inferred from homology"/>